<protein>
    <submittedName>
        <fullName evidence="1">Uncharacterized protein</fullName>
    </submittedName>
</protein>
<organism evidence="1 2">
    <name type="scientific">Desulforhabdus amnigena</name>
    <dbReference type="NCBI Taxonomy" id="40218"/>
    <lineage>
        <taxon>Bacteria</taxon>
        <taxon>Pseudomonadati</taxon>
        <taxon>Thermodesulfobacteriota</taxon>
        <taxon>Syntrophobacteria</taxon>
        <taxon>Syntrophobacterales</taxon>
        <taxon>Syntrophobacteraceae</taxon>
        <taxon>Desulforhabdus</taxon>
    </lineage>
</organism>
<comment type="caution">
    <text evidence="1">The sequence shown here is derived from an EMBL/GenBank/DDBJ whole genome shotgun (WGS) entry which is preliminary data.</text>
</comment>
<reference evidence="1" key="1">
    <citation type="submission" date="2022-12" db="EMBL/GenBank/DDBJ databases">
        <title>Reference genome sequencing for broad-spectrum identification of bacterial and archaeal isolates by mass spectrometry.</title>
        <authorList>
            <person name="Sekiguchi Y."/>
            <person name="Tourlousse D.M."/>
        </authorList>
    </citation>
    <scope>NUCLEOTIDE SEQUENCE</scope>
    <source>
        <strain evidence="1">ASRB1</strain>
    </source>
</reference>
<dbReference type="RefSeq" id="WP_373878676.1">
    <property type="nucleotide sequence ID" value="NZ_BSDR01000001.1"/>
</dbReference>
<name>A0A9W6L999_9BACT</name>
<dbReference type="EMBL" id="BSDR01000001">
    <property type="protein sequence ID" value="GLI35085.1"/>
    <property type="molecule type" value="Genomic_DNA"/>
</dbReference>
<sequence>MRKAVCANSAEPVLTCSQSETFADLFIEEKPFEWVREHSEGLMESHLDHIFRLLAVGVACN</sequence>
<evidence type="ECO:0000313" key="1">
    <source>
        <dbReference type="EMBL" id="GLI35085.1"/>
    </source>
</evidence>
<proteinExistence type="predicted"/>
<keyword evidence="2" id="KW-1185">Reference proteome</keyword>
<accession>A0A9W6L999</accession>
<gene>
    <name evidence="1" type="ORF">DAMNIGENAA_25180</name>
</gene>
<evidence type="ECO:0000313" key="2">
    <source>
        <dbReference type="Proteomes" id="UP001144372"/>
    </source>
</evidence>
<dbReference type="AlphaFoldDB" id="A0A9W6L999"/>
<dbReference type="Proteomes" id="UP001144372">
    <property type="component" value="Unassembled WGS sequence"/>
</dbReference>